<keyword evidence="2" id="KW-1185">Reference proteome</keyword>
<sequence>MTSPSNHALSVPPSEPPPLWFLTPEGFFALPLAASAEGRAERADSFVRELYSRGNDSVWGPAAPYYAALAELLTDTGASYAALGLFSTADESLAPDGGETRHDLSEGAAQCAFTLAAVPTEHEGANTDVVAQGIVAALSAEQHNDVRWLDLPCGPAVACITWREYRINPEATADGEAKEVVTAQIQVHVPFPTGPFTAVFTLLTAYVDHWPQFCEMLEAILQTVSFVDPAEASADEAG</sequence>
<dbReference type="Proteomes" id="UP000758701">
    <property type="component" value="Unassembled WGS sequence"/>
</dbReference>
<proteinExistence type="predicted"/>
<dbReference type="EMBL" id="JAHSTP010000001">
    <property type="protein sequence ID" value="MBZ6149667.1"/>
    <property type="molecule type" value="Genomic_DNA"/>
</dbReference>
<evidence type="ECO:0000313" key="2">
    <source>
        <dbReference type="Proteomes" id="UP000758701"/>
    </source>
</evidence>
<protein>
    <submittedName>
        <fullName evidence="1">Uncharacterized protein</fullName>
    </submittedName>
</protein>
<accession>A0ABS7VWG8</accession>
<gene>
    <name evidence="1" type="ORF">KVH32_00580</name>
</gene>
<name>A0ABS7VWG8_STROV</name>
<organism evidence="1 2">
    <name type="scientific">Streptomyces olivaceus</name>
    <dbReference type="NCBI Taxonomy" id="47716"/>
    <lineage>
        <taxon>Bacteria</taxon>
        <taxon>Bacillati</taxon>
        <taxon>Actinomycetota</taxon>
        <taxon>Actinomycetes</taxon>
        <taxon>Kitasatosporales</taxon>
        <taxon>Streptomycetaceae</taxon>
        <taxon>Streptomyces</taxon>
    </lineage>
</organism>
<reference evidence="1 2" key="1">
    <citation type="submission" date="2021-06" db="EMBL/GenBank/DDBJ databases">
        <title>Ecological speciation of a Streptomyces species isolated from different habitats and geographic origins.</title>
        <authorList>
            <person name="Wang J."/>
        </authorList>
    </citation>
    <scope>NUCLEOTIDE SEQUENCE [LARGE SCALE GENOMIC DNA]</scope>
    <source>
        <strain evidence="1 2">FXJ8.012</strain>
    </source>
</reference>
<comment type="caution">
    <text evidence="1">The sequence shown here is derived from an EMBL/GenBank/DDBJ whole genome shotgun (WGS) entry which is preliminary data.</text>
</comment>
<evidence type="ECO:0000313" key="1">
    <source>
        <dbReference type="EMBL" id="MBZ6149667.1"/>
    </source>
</evidence>